<name>A0A316TGJ9_9ACTN</name>
<evidence type="ECO:0000256" key="5">
    <source>
        <dbReference type="SAM" id="MobiDB-lite"/>
    </source>
</evidence>
<evidence type="ECO:0000256" key="4">
    <source>
        <dbReference type="PROSITE-ProRule" id="PRU00335"/>
    </source>
</evidence>
<evidence type="ECO:0000313" key="8">
    <source>
        <dbReference type="Proteomes" id="UP000245507"/>
    </source>
</evidence>
<dbReference type="Proteomes" id="UP000245507">
    <property type="component" value="Unassembled WGS sequence"/>
</dbReference>
<evidence type="ECO:0000313" key="7">
    <source>
        <dbReference type="EMBL" id="PWN03683.1"/>
    </source>
</evidence>
<dbReference type="SUPFAM" id="SSF46689">
    <property type="entry name" value="Homeodomain-like"/>
    <property type="match status" value="1"/>
</dbReference>
<dbReference type="InterPro" id="IPR009057">
    <property type="entry name" value="Homeodomain-like_sf"/>
</dbReference>
<dbReference type="EMBL" id="QGDD01000002">
    <property type="protein sequence ID" value="PWN03683.1"/>
    <property type="molecule type" value="Genomic_DNA"/>
</dbReference>
<evidence type="ECO:0000256" key="3">
    <source>
        <dbReference type="ARBA" id="ARBA00023163"/>
    </source>
</evidence>
<dbReference type="PROSITE" id="PS50977">
    <property type="entry name" value="HTH_TETR_2"/>
    <property type="match status" value="1"/>
</dbReference>
<dbReference type="Pfam" id="PF13305">
    <property type="entry name" value="TetR_C_33"/>
    <property type="match status" value="1"/>
</dbReference>
<dbReference type="InterPro" id="IPR025996">
    <property type="entry name" value="MT1864/Rv1816-like_C"/>
</dbReference>
<evidence type="ECO:0000256" key="1">
    <source>
        <dbReference type="ARBA" id="ARBA00023015"/>
    </source>
</evidence>
<feature type="DNA-binding region" description="H-T-H motif" evidence="4">
    <location>
        <begin position="110"/>
        <end position="129"/>
    </location>
</feature>
<dbReference type="Gene3D" id="1.10.10.60">
    <property type="entry name" value="Homeodomain-like"/>
    <property type="match status" value="1"/>
</dbReference>
<dbReference type="AlphaFoldDB" id="A0A316TGJ9"/>
<keyword evidence="3" id="KW-0804">Transcription</keyword>
<keyword evidence="2 4" id="KW-0238">DNA-binding</keyword>
<keyword evidence="8" id="KW-1185">Reference proteome</keyword>
<organism evidence="7 8">
    <name type="scientific">Nocardioides silvaticus</name>
    <dbReference type="NCBI Taxonomy" id="2201891"/>
    <lineage>
        <taxon>Bacteria</taxon>
        <taxon>Bacillati</taxon>
        <taxon>Actinomycetota</taxon>
        <taxon>Actinomycetes</taxon>
        <taxon>Propionibacteriales</taxon>
        <taxon>Nocardioidaceae</taxon>
        <taxon>Nocardioides</taxon>
    </lineage>
</organism>
<reference evidence="7 8" key="1">
    <citation type="submission" date="2018-05" db="EMBL/GenBank/DDBJ databases">
        <title>Nocardioides silvaticus genome.</title>
        <authorList>
            <person name="Li C."/>
            <person name="Wang G."/>
        </authorList>
    </citation>
    <scope>NUCLEOTIDE SEQUENCE [LARGE SCALE GENOMIC DNA]</scope>
    <source>
        <strain evidence="7 8">CCTCC AB 2018079</strain>
    </source>
</reference>
<sequence>MRLARQCGPRSPGGASRIVGSPAPRRCWSRRWRTGQGQSGRHALVASGSSTDQNTRLLLRHETFSPTHDTIPGAGTVSTTPDTRRPRLDQEAVLQAAEALVDREGYDALTMTSLAAELDTRVSSLYNHVANLEDLRSLIQVRAMRLLGEHVRRAAMGHAGADGLRVLSHQLRAFARSKPERYAAITRPPIDPEVFFAAAADTIEALAVMVRSAGLPEDRLLPTGMAVFAALHGFVSLEAAGYFGEVPDDLDAVYEMVIRGAVTAAVIEATHQA</sequence>
<feature type="domain" description="HTH tetR-type" evidence="6">
    <location>
        <begin position="87"/>
        <end position="147"/>
    </location>
</feature>
<proteinExistence type="predicted"/>
<dbReference type="GO" id="GO:0003677">
    <property type="term" value="F:DNA binding"/>
    <property type="evidence" value="ECO:0007669"/>
    <property type="project" value="UniProtKB-UniRule"/>
</dbReference>
<feature type="region of interest" description="Disordered" evidence="5">
    <location>
        <begin position="1"/>
        <end position="22"/>
    </location>
</feature>
<protein>
    <recommendedName>
        <fullName evidence="6">HTH tetR-type domain-containing protein</fullName>
    </recommendedName>
</protein>
<keyword evidence="1" id="KW-0805">Transcription regulation</keyword>
<accession>A0A316TGJ9</accession>
<comment type="caution">
    <text evidence="7">The sequence shown here is derived from an EMBL/GenBank/DDBJ whole genome shotgun (WGS) entry which is preliminary data.</text>
</comment>
<feature type="region of interest" description="Disordered" evidence="5">
    <location>
        <begin position="65"/>
        <end position="84"/>
    </location>
</feature>
<dbReference type="InterPro" id="IPR036271">
    <property type="entry name" value="Tet_transcr_reg_TetR-rel_C_sf"/>
</dbReference>
<dbReference type="Gene3D" id="1.10.357.10">
    <property type="entry name" value="Tetracycline Repressor, domain 2"/>
    <property type="match status" value="1"/>
</dbReference>
<evidence type="ECO:0000256" key="2">
    <source>
        <dbReference type="ARBA" id="ARBA00023125"/>
    </source>
</evidence>
<gene>
    <name evidence="7" type="ORF">DJ010_06245</name>
</gene>
<dbReference type="SUPFAM" id="SSF48498">
    <property type="entry name" value="Tetracyclin repressor-like, C-terminal domain"/>
    <property type="match status" value="1"/>
</dbReference>
<dbReference type="InterPro" id="IPR001647">
    <property type="entry name" value="HTH_TetR"/>
</dbReference>
<evidence type="ECO:0000259" key="6">
    <source>
        <dbReference type="PROSITE" id="PS50977"/>
    </source>
</evidence>